<sequence length="533" mass="59914">MALAFSLSKDFAVSAIGSMTSKAALLGVEAIVLITVILALHMVIQFLFAKKDEPPVVPYWMPFIGSAIAYGQDPYAFFFRCRQKYGDVFSFILLGKKMTVCLGTQGNDFVLNGRLQDVNAEEIYKNLTTPVFGSGVVYDCSNAILMEQKKFLKFGLTTEALQSYVPLFEGEFYDFLSHSPAFQGFEGSICVTKAMAELTIFMASRTLQGKEVRPKFDSTFAELYHDLDMGFTPVNFMMPWLPLPANRRRDHAQHTLANTYIEIIKARRNLEEGQPLTENDMIWHLMSCRYKNGNPIPDQQIAHMMIALLMAGQHSSSSIASWIMLRLASRPDIAEELYQEQVRVLGPSDKGQMKRLTYEEIGLLNLNSLVVKETLRLHAPIHSIMRAVKLPLTVQTNKPSELESRLYNIPTPHVLLSAPGVTAQSSAHFANPSSWDPHRWEAQPTVKDGDEKVDYGYGLVTKGASSPYLPFGAGRHRCIGEQFAYLQLGTITALMVRQFKLRLADGETDVPKTNYMSLFTRPLDPAIIRWESR</sequence>
<feature type="transmembrane region" description="Helical" evidence="7">
    <location>
        <begin position="24"/>
        <end position="48"/>
    </location>
</feature>
<keyword evidence="7" id="KW-0472">Membrane</keyword>
<evidence type="ECO:0000256" key="2">
    <source>
        <dbReference type="ARBA" id="ARBA00010617"/>
    </source>
</evidence>
<comment type="similarity">
    <text evidence="2 6">Belongs to the cytochrome P450 family.</text>
</comment>
<dbReference type="Pfam" id="PF00067">
    <property type="entry name" value="p450"/>
    <property type="match status" value="1"/>
</dbReference>
<evidence type="ECO:0000256" key="6">
    <source>
        <dbReference type="RuleBase" id="RU000461"/>
    </source>
</evidence>
<comment type="caution">
    <text evidence="8">The sequence shown here is derived from an EMBL/GenBank/DDBJ whole genome shotgun (WGS) entry which is preliminary data.</text>
</comment>
<keyword evidence="7" id="KW-0812">Transmembrane</keyword>
<keyword evidence="4 6" id="KW-0479">Metal-binding</keyword>
<evidence type="ECO:0000313" key="8">
    <source>
        <dbReference type="EMBL" id="KAL2054845.1"/>
    </source>
</evidence>
<dbReference type="PANTHER" id="PTHR24304">
    <property type="entry name" value="CYTOCHROME P450 FAMILY 7"/>
    <property type="match status" value="1"/>
</dbReference>
<dbReference type="Proteomes" id="UP001590951">
    <property type="component" value="Unassembled WGS sequence"/>
</dbReference>
<gene>
    <name evidence="8" type="ORF">ABVK25_004667</name>
</gene>
<reference evidence="8 9" key="1">
    <citation type="submission" date="2024-09" db="EMBL/GenBank/DDBJ databases">
        <title>Rethinking Asexuality: The Enigmatic Case of Functional Sexual Genes in Lepraria (Stereocaulaceae).</title>
        <authorList>
            <person name="Doellman M."/>
            <person name="Sun Y."/>
            <person name="Barcenas-Pena A."/>
            <person name="Lumbsch H.T."/>
            <person name="Grewe F."/>
        </authorList>
    </citation>
    <scope>NUCLEOTIDE SEQUENCE [LARGE SCALE GENOMIC DNA]</scope>
    <source>
        <strain evidence="8 9">Grewe 0041</strain>
    </source>
</reference>
<dbReference type="InterPro" id="IPR036396">
    <property type="entry name" value="Cyt_P450_sf"/>
</dbReference>
<dbReference type="InterPro" id="IPR002403">
    <property type="entry name" value="Cyt_P450_E_grp-IV"/>
</dbReference>
<evidence type="ECO:0000313" key="9">
    <source>
        <dbReference type="Proteomes" id="UP001590951"/>
    </source>
</evidence>
<dbReference type="SUPFAM" id="SSF48264">
    <property type="entry name" value="Cytochrome P450"/>
    <property type="match status" value="1"/>
</dbReference>
<dbReference type="CDD" id="cd11042">
    <property type="entry name" value="CYP51-like"/>
    <property type="match status" value="1"/>
</dbReference>
<keyword evidence="7" id="KW-1133">Transmembrane helix</keyword>
<name>A0ABR4BAK8_9LECA</name>
<keyword evidence="9" id="KW-1185">Reference proteome</keyword>
<dbReference type="InterPro" id="IPR050529">
    <property type="entry name" value="CYP450_sterol_14alpha_dmase"/>
</dbReference>
<dbReference type="PRINTS" id="PR00465">
    <property type="entry name" value="EP450IV"/>
</dbReference>
<keyword evidence="5 6" id="KW-0408">Iron</keyword>
<organism evidence="8 9">
    <name type="scientific">Lepraria finkii</name>
    <dbReference type="NCBI Taxonomy" id="1340010"/>
    <lineage>
        <taxon>Eukaryota</taxon>
        <taxon>Fungi</taxon>
        <taxon>Dikarya</taxon>
        <taxon>Ascomycota</taxon>
        <taxon>Pezizomycotina</taxon>
        <taxon>Lecanoromycetes</taxon>
        <taxon>OSLEUM clade</taxon>
        <taxon>Lecanoromycetidae</taxon>
        <taxon>Lecanorales</taxon>
        <taxon>Lecanorineae</taxon>
        <taxon>Stereocaulaceae</taxon>
        <taxon>Lepraria</taxon>
    </lineage>
</organism>
<evidence type="ECO:0000256" key="7">
    <source>
        <dbReference type="SAM" id="Phobius"/>
    </source>
</evidence>
<comment type="cofactor">
    <cofactor evidence="1">
        <name>heme</name>
        <dbReference type="ChEBI" id="CHEBI:30413"/>
    </cofactor>
</comment>
<dbReference type="InterPro" id="IPR017972">
    <property type="entry name" value="Cyt_P450_CS"/>
</dbReference>
<dbReference type="PRINTS" id="PR00385">
    <property type="entry name" value="P450"/>
</dbReference>
<dbReference type="EMBL" id="JBHFEH010000013">
    <property type="protein sequence ID" value="KAL2054845.1"/>
    <property type="molecule type" value="Genomic_DNA"/>
</dbReference>
<keyword evidence="3 6" id="KW-0349">Heme</keyword>
<evidence type="ECO:0000256" key="1">
    <source>
        <dbReference type="ARBA" id="ARBA00001971"/>
    </source>
</evidence>
<evidence type="ECO:0000256" key="3">
    <source>
        <dbReference type="ARBA" id="ARBA00022617"/>
    </source>
</evidence>
<dbReference type="InterPro" id="IPR001128">
    <property type="entry name" value="Cyt_P450"/>
</dbReference>
<keyword evidence="6" id="KW-0503">Monooxygenase</keyword>
<evidence type="ECO:0000256" key="4">
    <source>
        <dbReference type="ARBA" id="ARBA00022723"/>
    </source>
</evidence>
<dbReference type="Gene3D" id="1.10.630.10">
    <property type="entry name" value="Cytochrome P450"/>
    <property type="match status" value="1"/>
</dbReference>
<keyword evidence="6" id="KW-0560">Oxidoreductase</keyword>
<evidence type="ECO:0000256" key="5">
    <source>
        <dbReference type="ARBA" id="ARBA00023004"/>
    </source>
</evidence>
<accession>A0ABR4BAK8</accession>
<dbReference type="PANTHER" id="PTHR24304:SF2">
    <property type="entry name" value="24-HYDROXYCHOLESTEROL 7-ALPHA-HYDROXYLASE"/>
    <property type="match status" value="1"/>
</dbReference>
<proteinExistence type="inferred from homology"/>
<protein>
    <submittedName>
        <fullName evidence="8">Uncharacterized protein</fullName>
    </submittedName>
</protein>
<dbReference type="PROSITE" id="PS00086">
    <property type="entry name" value="CYTOCHROME_P450"/>
    <property type="match status" value="1"/>
</dbReference>